<proteinExistence type="inferred from homology"/>
<dbReference type="GO" id="GO:0022857">
    <property type="term" value="F:transmembrane transporter activity"/>
    <property type="evidence" value="ECO:0007669"/>
    <property type="project" value="InterPro"/>
</dbReference>
<dbReference type="SUPFAM" id="SSF103473">
    <property type="entry name" value="MFS general substrate transporter"/>
    <property type="match status" value="1"/>
</dbReference>
<keyword evidence="3" id="KW-0813">Transport</keyword>
<dbReference type="InterPro" id="IPR051788">
    <property type="entry name" value="MFS_Transporter"/>
</dbReference>
<evidence type="ECO:0000259" key="8">
    <source>
        <dbReference type="PROSITE" id="PS50850"/>
    </source>
</evidence>
<evidence type="ECO:0000256" key="6">
    <source>
        <dbReference type="ARBA" id="ARBA00023136"/>
    </source>
</evidence>
<evidence type="ECO:0000313" key="10">
    <source>
        <dbReference type="Proteomes" id="UP001249240"/>
    </source>
</evidence>
<dbReference type="PROSITE" id="PS50850">
    <property type="entry name" value="MFS"/>
    <property type="match status" value="1"/>
</dbReference>
<dbReference type="InterPro" id="IPR036259">
    <property type="entry name" value="MFS_trans_sf"/>
</dbReference>
<comment type="similarity">
    <text evidence="2">Belongs to the major facilitator superfamily.</text>
</comment>
<dbReference type="EMBL" id="JARPXM010000034">
    <property type="protein sequence ID" value="MDT2540299.1"/>
    <property type="molecule type" value="Genomic_DNA"/>
</dbReference>
<comment type="subcellular location">
    <subcellularLocation>
        <location evidence="1">Cell membrane</location>
        <topology evidence="1">Multi-pass membrane protein</topology>
    </subcellularLocation>
</comment>
<dbReference type="PROSITE" id="PS00216">
    <property type="entry name" value="SUGAR_TRANSPORT_1"/>
    <property type="match status" value="1"/>
</dbReference>
<feature type="transmembrane region" description="Helical" evidence="7">
    <location>
        <begin position="75"/>
        <end position="92"/>
    </location>
</feature>
<evidence type="ECO:0000256" key="1">
    <source>
        <dbReference type="ARBA" id="ARBA00004651"/>
    </source>
</evidence>
<name>A0AAW8T6P2_9ENTE</name>
<dbReference type="PANTHER" id="PTHR23514">
    <property type="entry name" value="BYPASS OF STOP CODON PROTEIN 6"/>
    <property type="match status" value="1"/>
</dbReference>
<organism evidence="9 10">
    <name type="scientific">Enterococcus raffinosus</name>
    <dbReference type="NCBI Taxonomy" id="71452"/>
    <lineage>
        <taxon>Bacteria</taxon>
        <taxon>Bacillati</taxon>
        <taxon>Bacillota</taxon>
        <taxon>Bacilli</taxon>
        <taxon>Lactobacillales</taxon>
        <taxon>Enterococcaceae</taxon>
        <taxon>Enterococcus</taxon>
    </lineage>
</organism>
<feature type="transmembrane region" description="Helical" evidence="7">
    <location>
        <begin position="216"/>
        <end position="240"/>
    </location>
</feature>
<keyword evidence="6 7" id="KW-0472">Membrane</keyword>
<dbReference type="AlphaFoldDB" id="A0AAW8T6P2"/>
<evidence type="ECO:0000256" key="7">
    <source>
        <dbReference type="SAM" id="Phobius"/>
    </source>
</evidence>
<gene>
    <name evidence="9" type="ORF">P7D78_19520</name>
</gene>
<keyword evidence="5 7" id="KW-1133">Transmembrane helix</keyword>
<dbReference type="InterPro" id="IPR011701">
    <property type="entry name" value="MFS"/>
</dbReference>
<dbReference type="GO" id="GO:0005886">
    <property type="term" value="C:plasma membrane"/>
    <property type="evidence" value="ECO:0007669"/>
    <property type="project" value="UniProtKB-SubCell"/>
</dbReference>
<feature type="domain" description="Major facilitator superfamily (MFS) profile" evidence="8">
    <location>
        <begin position="9"/>
        <end position="393"/>
    </location>
</feature>
<feature type="transmembrane region" description="Helical" evidence="7">
    <location>
        <begin position="163"/>
        <end position="186"/>
    </location>
</feature>
<feature type="transmembrane region" description="Helical" evidence="7">
    <location>
        <begin position="12"/>
        <end position="31"/>
    </location>
</feature>
<dbReference type="PANTHER" id="PTHR23514:SF3">
    <property type="entry name" value="BYPASS OF STOP CODON PROTEIN 6"/>
    <property type="match status" value="1"/>
</dbReference>
<dbReference type="InterPro" id="IPR005829">
    <property type="entry name" value="Sugar_transporter_CS"/>
</dbReference>
<feature type="transmembrane region" description="Helical" evidence="7">
    <location>
        <begin position="306"/>
        <end position="330"/>
    </location>
</feature>
<dbReference type="Pfam" id="PF07690">
    <property type="entry name" value="MFS_1"/>
    <property type="match status" value="1"/>
</dbReference>
<feature type="transmembrane region" description="Helical" evidence="7">
    <location>
        <begin position="43"/>
        <end position="63"/>
    </location>
</feature>
<evidence type="ECO:0000313" key="9">
    <source>
        <dbReference type="EMBL" id="MDT2540299.1"/>
    </source>
</evidence>
<feature type="transmembrane region" description="Helical" evidence="7">
    <location>
        <begin position="252"/>
        <end position="273"/>
    </location>
</feature>
<evidence type="ECO:0000256" key="3">
    <source>
        <dbReference type="ARBA" id="ARBA00022448"/>
    </source>
</evidence>
<feature type="transmembrane region" description="Helical" evidence="7">
    <location>
        <begin position="369"/>
        <end position="389"/>
    </location>
</feature>
<accession>A0AAW8T6P2</accession>
<dbReference type="Gene3D" id="1.20.1250.20">
    <property type="entry name" value="MFS general substrate transporter like domains"/>
    <property type="match status" value="2"/>
</dbReference>
<protein>
    <submittedName>
        <fullName evidence="9">MFS transporter</fullName>
    </submittedName>
</protein>
<dbReference type="InterPro" id="IPR020846">
    <property type="entry name" value="MFS_dom"/>
</dbReference>
<evidence type="ECO:0000256" key="4">
    <source>
        <dbReference type="ARBA" id="ARBA00022692"/>
    </source>
</evidence>
<evidence type="ECO:0000256" key="2">
    <source>
        <dbReference type="ARBA" id="ARBA00008335"/>
    </source>
</evidence>
<sequence length="402" mass="45184">MKKEKYHLLISSLYFNYIFQGMAAIILSQNMTNLRIHWQASTAQVTLVMSAIGLGRILSLYFSGYFSDKFGRKKTVLIAIVSYMIFFCGMLLSPSYQLAFFLAMFGGVSNAFLDTSTYPTLVEAYPDERVNSSLSVLNKAFISLGQFLLPFITRYLLQHKLFFGWPFILCAVCLFVNMFYLLFAHFPSSATIIKKDTEITTTVEPKNRGKFKIDGIALLVFSFVSVSLFNIFILWIPQYAESMQIVSHENSLIFVSLYSTGSFISVFFTSGIVKKGINIPKFICFCLLISGISLLLMLLSPNFITVVIAAICIGIFAAGGIWQLGLALMLELFPKKKGKCTSYYSLATSVSIMVTPYITGVISEQGITYVFWFVILLNIIGLMASFVIVHRYNKLIKRLVLS</sequence>
<comment type="caution">
    <text evidence="9">The sequence shown here is derived from an EMBL/GenBank/DDBJ whole genome shotgun (WGS) entry which is preliminary data.</text>
</comment>
<feature type="transmembrane region" description="Helical" evidence="7">
    <location>
        <begin position="342"/>
        <end position="363"/>
    </location>
</feature>
<evidence type="ECO:0000256" key="5">
    <source>
        <dbReference type="ARBA" id="ARBA00022989"/>
    </source>
</evidence>
<keyword evidence="4 7" id="KW-0812">Transmembrane</keyword>
<dbReference type="RefSeq" id="WP_010747427.1">
    <property type="nucleotide sequence ID" value="NZ_BAAAXM010000069.1"/>
</dbReference>
<reference evidence="9" key="1">
    <citation type="submission" date="2023-03" db="EMBL/GenBank/DDBJ databases">
        <authorList>
            <person name="Shen W."/>
            <person name="Cai J."/>
        </authorList>
    </citation>
    <scope>NUCLEOTIDE SEQUENCE</scope>
    <source>
        <strain evidence="9">B646-2</strain>
    </source>
</reference>
<feature type="transmembrane region" description="Helical" evidence="7">
    <location>
        <begin position="282"/>
        <end position="300"/>
    </location>
</feature>
<dbReference type="Proteomes" id="UP001249240">
    <property type="component" value="Unassembled WGS sequence"/>
</dbReference>